<feature type="region of interest" description="Disordered" evidence="1">
    <location>
        <begin position="1"/>
        <end position="151"/>
    </location>
</feature>
<dbReference type="EMBL" id="JAACJM010000021">
    <property type="protein sequence ID" value="KAF5366748.1"/>
    <property type="molecule type" value="Genomic_DNA"/>
</dbReference>
<evidence type="ECO:0000313" key="3">
    <source>
        <dbReference type="Proteomes" id="UP000559256"/>
    </source>
</evidence>
<keyword evidence="3" id="KW-1185">Reference proteome</keyword>
<feature type="region of interest" description="Disordered" evidence="1">
    <location>
        <begin position="367"/>
        <end position="481"/>
    </location>
</feature>
<name>A0A8H5GKN2_9AGAR</name>
<feature type="compositionally biased region" description="Basic and acidic residues" evidence="1">
    <location>
        <begin position="582"/>
        <end position="594"/>
    </location>
</feature>
<protein>
    <submittedName>
        <fullName evidence="2">Uncharacterized protein</fullName>
    </submittedName>
</protein>
<feature type="compositionally biased region" description="Low complexity" evidence="1">
    <location>
        <begin position="693"/>
        <end position="711"/>
    </location>
</feature>
<feature type="compositionally biased region" description="Low complexity" evidence="1">
    <location>
        <begin position="902"/>
        <end position="926"/>
    </location>
</feature>
<feature type="region of interest" description="Disordered" evidence="1">
    <location>
        <begin position="898"/>
        <end position="939"/>
    </location>
</feature>
<feature type="compositionally biased region" description="Basic and acidic residues" evidence="1">
    <location>
        <begin position="461"/>
        <end position="479"/>
    </location>
</feature>
<feature type="compositionally biased region" description="Polar residues" evidence="1">
    <location>
        <begin position="253"/>
        <end position="262"/>
    </location>
</feature>
<feature type="compositionally biased region" description="Low complexity" evidence="1">
    <location>
        <begin position="271"/>
        <end position="295"/>
    </location>
</feature>
<reference evidence="2 3" key="1">
    <citation type="journal article" date="2020" name="ISME J.">
        <title>Uncovering the hidden diversity of litter-decomposition mechanisms in mushroom-forming fungi.</title>
        <authorList>
            <person name="Floudas D."/>
            <person name="Bentzer J."/>
            <person name="Ahren D."/>
            <person name="Johansson T."/>
            <person name="Persson P."/>
            <person name="Tunlid A."/>
        </authorList>
    </citation>
    <scope>NUCLEOTIDE SEQUENCE [LARGE SCALE GENOMIC DNA]</scope>
    <source>
        <strain evidence="2 3">CBS 291.85</strain>
    </source>
</reference>
<feature type="compositionally biased region" description="Low complexity" evidence="1">
    <location>
        <begin position="431"/>
        <end position="451"/>
    </location>
</feature>
<feature type="compositionally biased region" description="Polar residues" evidence="1">
    <location>
        <begin position="92"/>
        <end position="104"/>
    </location>
</feature>
<dbReference type="OrthoDB" id="2590746at2759"/>
<feature type="compositionally biased region" description="Low complexity" evidence="1">
    <location>
        <begin position="113"/>
        <end position="151"/>
    </location>
</feature>
<feature type="region of interest" description="Disordered" evidence="1">
    <location>
        <begin position="582"/>
        <end position="869"/>
    </location>
</feature>
<proteinExistence type="predicted"/>
<feature type="compositionally biased region" description="Gly residues" evidence="1">
    <location>
        <begin position="927"/>
        <end position="936"/>
    </location>
</feature>
<feature type="compositionally biased region" description="Basic and acidic residues" evidence="1">
    <location>
        <begin position="43"/>
        <end position="57"/>
    </location>
</feature>
<feature type="compositionally biased region" description="Basic and acidic residues" evidence="1">
    <location>
        <begin position="399"/>
        <end position="414"/>
    </location>
</feature>
<feature type="compositionally biased region" description="Polar residues" evidence="1">
    <location>
        <begin position="1"/>
        <end position="11"/>
    </location>
</feature>
<feature type="compositionally biased region" description="Basic residues" evidence="1">
    <location>
        <begin position="616"/>
        <end position="629"/>
    </location>
</feature>
<accession>A0A8H5GKN2</accession>
<feature type="region of interest" description="Disordered" evidence="1">
    <location>
        <begin position="230"/>
        <end position="350"/>
    </location>
</feature>
<comment type="caution">
    <text evidence="2">The sequence shown here is derived from an EMBL/GenBank/DDBJ whole genome shotgun (WGS) entry which is preliminary data.</text>
</comment>
<feature type="compositionally biased region" description="Low complexity" evidence="1">
    <location>
        <begin position="788"/>
        <end position="799"/>
    </location>
</feature>
<gene>
    <name evidence="2" type="ORF">D9758_006540</name>
</gene>
<sequence>MSLFSSITSFLPSALHPSSPPPPDSQPEIDDDDDDEEPNVEQVDTKKSKKDKKEKGPNETFIFVRPPPAKSNHPLNLQVQLVPPHSRAPGGVNTSRQSLDAQSDTGGGDLSRTTSAQSEASSYSNNSSNTSGYASTSSFSSTYSTSSTTSSGGRRIIIPLYNLQAHNVMTNTVVDAGTDAKIAKFTKKGLEMIDLAVLEPVEVWPTPAFAHHTRAGPSVAKGKAGLLAGASTSGTGTGGTGSARPSVDAEHTPASSAVSLSSYGVHDSLHHQQQQHQHPDTSPYSYSHAPAAASSTPKKNNLFGKFFSRDKRRPEYGSGPGSTSTSTPAIDLSITAPTPTQTKPDMPLPASPTPLIKGHARNLSNSINNAFRRSPSPAMGSAGTVTGGGLTPRRTTFFSRDRSGGGSESGHRQDVSASASGVGDTLNPGITTSRLSTSSRHSQQSRHSQYSATEDGQIYNRDARTHAREKETKDRERDTPVAVSLPSTLGIQPTLSTPGGPAALAANFGSVNGPNNNPTFLSAGYPPPKHLGYGKGPALYVWVVRRWTKKPSATSSRDFDFSGGLPVPGPLAGLKEVFTEGSRRSFAGERERETGAGAGLGTSGMKGLELRVEWKRGKKPKTKKKKLNTKAKDEQGGSGPGSKNPSRDVSMSRAPANTNGNGSQGSLPTSPNSNGHSHGATLQAESPVDKTANRLSTLSALSAASTNVSASEDTHSNTHNVHNNDFAEGGPGSGPRPRHSLSLPGSVNSRKDKDNKTKDGKRFKSKQSLRTAFRSASRTDADDDGDSAGEVGSEGSGSVRGRRRATGRGGGGGGGGETDGEETDGEAEYSDPEDSETPWVCTVKVRRLGRNERERETQGPLKLKVGTLSPTPHHPKVVAMLKVPYPLPDLEVERMSIRRRGLPGVSPGSGSGDDTNNDTNNNAFSGSGSGGPGGGCEGREPLQGLSLTAEEIKDVVCSTGLWLVVREGFGGVGRVSRKGDGWRIRA</sequence>
<organism evidence="2 3">
    <name type="scientific">Tetrapyrgos nigripes</name>
    <dbReference type="NCBI Taxonomy" id="182062"/>
    <lineage>
        <taxon>Eukaryota</taxon>
        <taxon>Fungi</taxon>
        <taxon>Dikarya</taxon>
        <taxon>Basidiomycota</taxon>
        <taxon>Agaricomycotina</taxon>
        <taxon>Agaricomycetes</taxon>
        <taxon>Agaricomycetidae</taxon>
        <taxon>Agaricales</taxon>
        <taxon>Marasmiineae</taxon>
        <taxon>Marasmiaceae</taxon>
        <taxon>Tetrapyrgos</taxon>
    </lineage>
</organism>
<dbReference type="Proteomes" id="UP000559256">
    <property type="component" value="Unassembled WGS sequence"/>
</dbReference>
<dbReference type="AlphaFoldDB" id="A0A8H5GKN2"/>
<feature type="compositionally biased region" description="Basic and acidic residues" evidence="1">
    <location>
        <begin position="749"/>
        <end position="762"/>
    </location>
</feature>
<feature type="compositionally biased region" description="Acidic residues" evidence="1">
    <location>
        <begin position="27"/>
        <end position="39"/>
    </location>
</feature>
<feature type="compositionally biased region" description="Gly residues" evidence="1">
    <location>
        <begin position="807"/>
        <end position="817"/>
    </location>
</feature>
<evidence type="ECO:0000256" key="1">
    <source>
        <dbReference type="SAM" id="MobiDB-lite"/>
    </source>
</evidence>
<feature type="compositionally biased region" description="Polar residues" evidence="1">
    <location>
        <begin position="641"/>
        <end position="676"/>
    </location>
</feature>
<feature type="compositionally biased region" description="Acidic residues" evidence="1">
    <location>
        <begin position="818"/>
        <end position="836"/>
    </location>
</feature>
<evidence type="ECO:0000313" key="2">
    <source>
        <dbReference type="EMBL" id="KAF5366748.1"/>
    </source>
</evidence>